<evidence type="ECO:0000313" key="2">
    <source>
        <dbReference type="Proteomes" id="UP000252118"/>
    </source>
</evidence>
<dbReference type="OrthoDB" id="2351599at2"/>
<dbReference type="PANTHER" id="PTHR40056">
    <property type="entry name" value="HYPOTHETICAL CYTOSOLIC PROTEIN"/>
    <property type="match status" value="1"/>
</dbReference>
<protein>
    <submittedName>
        <fullName evidence="1">Uncharacterized protein DUF1836</fullName>
    </submittedName>
</protein>
<proteinExistence type="predicted"/>
<dbReference type="InterPro" id="IPR014975">
    <property type="entry name" value="DUF1836"/>
</dbReference>
<sequence length="236" mass="26533">MKTFILTRKNMADLLLSLNGTNDRSPIKVLQDAWMNLHKENDLPPIIQKILKPAKGETGFSLNEIVSLGNHIEFTNFPQSTVQNWVKRDVKGLIGSPQLGKKYTIEQTAMLFIVEDLKATLDFESIRKILTLVFNNIEDRTDDIVNPTDLYLAYASVFDQIHHRSLPTMKSTASGSVNELIDQFIHQECTAMLSTFNGINEDNLSIVLNVLIISVLTVQAGFYQATTKKYVTDALS</sequence>
<dbReference type="Pfam" id="PF08876">
    <property type="entry name" value="DUF1836"/>
    <property type="match status" value="1"/>
</dbReference>
<dbReference type="RefSeq" id="WP_113970354.1">
    <property type="nucleotide sequence ID" value="NZ_QNRJ01000011.1"/>
</dbReference>
<name>A0A366EKT8_9BACI</name>
<reference evidence="1 2" key="1">
    <citation type="submission" date="2018-06" db="EMBL/GenBank/DDBJ databases">
        <title>Freshwater and sediment microbial communities from various areas in North America, analyzing microbe dynamics in response to fracking.</title>
        <authorList>
            <person name="Lamendella R."/>
        </authorList>
    </citation>
    <scope>NUCLEOTIDE SEQUENCE [LARGE SCALE GENOMIC DNA]</scope>
    <source>
        <strain evidence="1 2">97B</strain>
    </source>
</reference>
<accession>A0A366EKT8</accession>
<dbReference type="Proteomes" id="UP000252118">
    <property type="component" value="Unassembled WGS sequence"/>
</dbReference>
<comment type="caution">
    <text evidence="1">The sequence shown here is derived from an EMBL/GenBank/DDBJ whole genome shotgun (WGS) entry which is preliminary data.</text>
</comment>
<gene>
    <name evidence="1" type="ORF">DET59_111109</name>
</gene>
<organism evidence="1 2">
    <name type="scientific">Rossellomorea aquimaris</name>
    <dbReference type="NCBI Taxonomy" id="189382"/>
    <lineage>
        <taxon>Bacteria</taxon>
        <taxon>Bacillati</taxon>
        <taxon>Bacillota</taxon>
        <taxon>Bacilli</taxon>
        <taxon>Bacillales</taxon>
        <taxon>Bacillaceae</taxon>
        <taxon>Rossellomorea</taxon>
    </lineage>
</organism>
<dbReference type="EMBL" id="QNRJ01000011">
    <property type="protein sequence ID" value="RBP03011.1"/>
    <property type="molecule type" value="Genomic_DNA"/>
</dbReference>
<dbReference type="PANTHER" id="PTHR40056:SF1">
    <property type="entry name" value="DUF1836 DOMAIN-CONTAINING PROTEIN"/>
    <property type="match status" value="1"/>
</dbReference>
<dbReference type="AlphaFoldDB" id="A0A366EKT8"/>
<evidence type="ECO:0000313" key="1">
    <source>
        <dbReference type="EMBL" id="RBP03011.1"/>
    </source>
</evidence>